<dbReference type="OrthoDB" id="21094at2"/>
<dbReference type="NCBIfam" id="NF008010">
    <property type="entry name" value="PRK10739.1"/>
    <property type="match status" value="1"/>
</dbReference>
<dbReference type="Pfam" id="PF01914">
    <property type="entry name" value="MarC"/>
    <property type="match status" value="1"/>
</dbReference>
<feature type="transmembrane region" description="Helical" evidence="7">
    <location>
        <begin position="173"/>
        <end position="194"/>
    </location>
</feature>
<evidence type="ECO:0000256" key="1">
    <source>
        <dbReference type="ARBA" id="ARBA00004651"/>
    </source>
</evidence>
<protein>
    <recommendedName>
        <fullName evidence="7">UPF0056 membrane protein</fullName>
    </recommendedName>
</protein>
<feature type="transmembrane region" description="Helical" evidence="7">
    <location>
        <begin position="104"/>
        <end position="125"/>
    </location>
</feature>
<evidence type="ECO:0000256" key="5">
    <source>
        <dbReference type="ARBA" id="ARBA00022989"/>
    </source>
</evidence>
<evidence type="ECO:0000256" key="7">
    <source>
        <dbReference type="RuleBase" id="RU362048"/>
    </source>
</evidence>
<reference evidence="8 9" key="1">
    <citation type="submission" date="2019-03" db="EMBL/GenBank/DDBJ databases">
        <title>Genomic Encyclopedia of Type Strains, Phase IV (KMG-IV): sequencing the most valuable type-strain genomes for metagenomic binning, comparative biology and taxonomic classification.</title>
        <authorList>
            <person name="Goeker M."/>
        </authorList>
    </citation>
    <scope>NUCLEOTIDE SEQUENCE [LARGE SCALE GENOMIC DNA]</scope>
    <source>
        <strain evidence="8 9">DSM 103792</strain>
    </source>
</reference>
<dbReference type="PANTHER" id="PTHR33508">
    <property type="entry name" value="UPF0056 MEMBRANE PROTEIN YHCE"/>
    <property type="match status" value="1"/>
</dbReference>
<evidence type="ECO:0000256" key="3">
    <source>
        <dbReference type="ARBA" id="ARBA00022475"/>
    </source>
</evidence>
<evidence type="ECO:0000313" key="8">
    <source>
        <dbReference type="EMBL" id="TDQ47489.1"/>
    </source>
</evidence>
<comment type="subcellular location">
    <subcellularLocation>
        <location evidence="1 7">Cell membrane</location>
        <topology evidence="1 7">Multi-pass membrane protein</topology>
    </subcellularLocation>
</comment>
<accession>A0A4R6UPA9</accession>
<feature type="transmembrane region" description="Helical" evidence="7">
    <location>
        <begin position="6"/>
        <end position="27"/>
    </location>
</feature>
<dbReference type="GO" id="GO:0005886">
    <property type="term" value="C:plasma membrane"/>
    <property type="evidence" value="ECO:0007669"/>
    <property type="project" value="UniProtKB-SubCell"/>
</dbReference>
<evidence type="ECO:0000256" key="6">
    <source>
        <dbReference type="ARBA" id="ARBA00023136"/>
    </source>
</evidence>
<dbReference type="PANTHER" id="PTHR33508:SF10">
    <property type="entry name" value="UPF0056 INNER MEMBRANE PROTEIN YHGN"/>
    <property type="match status" value="1"/>
</dbReference>
<dbReference type="Proteomes" id="UP000295375">
    <property type="component" value="Unassembled WGS sequence"/>
</dbReference>
<keyword evidence="3" id="KW-1003">Cell membrane</keyword>
<name>A0A4R6UPA9_9GAMM</name>
<gene>
    <name evidence="8" type="ORF">EV696_11081</name>
</gene>
<feature type="transmembrane region" description="Helical" evidence="7">
    <location>
        <begin position="140"/>
        <end position="161"/>
    </location>
</feature>
<evidence type="ECO:0000256" key="2">
    <source>
        <dbReference type="ARBA" id="ARBA00009784"/>
    </source>
</evidence>
<sequence>MEFFTATFTLFLVMDPLGNVPVFLAILKDLEPKRRRYIIIREMLIALLIMGLFLVFGNSMLQFLGLKPETISIAGGIVLFIIALRMVFPQQGGLMGELPGGEPFIVPLAIPFVAGPSTLATLILFSQQSGQTLAFTSMELLLAWAISFVILLFSTNFYRWLGVRGLAAMERLMGMLLIMIAVQMLLNGVLAFAADFNALRASAG</sequence>
<organism evidence="8 9">
    <name type="scientific">Permianibacter aggregans</name>
    <dbReference type="NCBI Taxonomy" id="1510150"/>
    <lineage>
        <taxon>Bacteria</taxon>
        <taxon>Pseudomonadati</taxon>
        <taxon>Pseudomonadota</taxon>
        <taxon>Gammaproteobacteria</taxon>
        <taxon>Pseudomonadales</taxon>
        <taxon>Pseudomonadaceae</taxon>
        <taxon>Permianibacter</taxon>
    </lineage>
</organism>
<dbReference type="EMBL" id="SNYM01000010">
    <property type="protein sequence ID" value="TDQ47489.1"/>
    <property type="molecule type" value="Genomic_DNA"/>
</dbReference>
<dbReference type="RefSeq" id="WP_133591139.1">
    <property type="nucleotide sequence ID" value="NZ_CP037953.1"/>
</dbReference>
<comment type="caution">
    <text evidence="8">The sequence shown here is derived from an EMBL/GenBank/DDBJ whole genome shotgun (WGS) entry which is preliminary data.</text>
</comment>
<evidence type="ECO:0000256" key="4">
    <source>
        <dbReference type="ARBA" id="ARBA00022692"/>
    </source>
</evidence>
<keyword evidence="4 7" id="KW-0812">Transmembrane</keyword>
<proteinExistence type="inferred from homology"/>
<feature type="transmembrane region" description="Helical" evidence="7">
    <location>
        <begin position="39"/>
        <end position="64"/>
    </location>
</feature>
<evidence type="ECO:0000313" key="9">
    <source>
        <dbReference type="Proteomes" id="UP000295375"/>
    </source>
</evidence>
<keyword evidence="6 7" id="KW-0472">Membrane</keyword>
<comment type="similarity">
    <text evidence="2 7">Belongs to the UPF0056 (MarC) family.</text>
</comment>
<feature type="transmembrane region" description="Helical" evidence="7">
    <location>
        <begin position="70"/>
        <end position="88"/>
    </location>
</feature>
<dbReference type="NCBIfam" id="TIGR00427">
    <property type="entry name" value="NAAT family transporter"/>
    <property type="match status" value="1"/>
</dbReference>
<keyword evidence="9" id="KW-1185">Reference proteome</keyword>
<keyword evidence="5 7" id="KW-1133">Transmembrane helix</keyword>
<dbReference type="InterPro" id="IPR002771">
    <property type="entry name" value="Multi_antbiot-R_MarC"/>
</dbReference>
<dbReference type="AlphaFoldDB" id="A0A4R6UPA9"/>